<keyword evidence="1" id="KW-0677">Repeat</keyword>
<feature type="domain" description="SPX" evidence="4">
    <location>
        <begin position="1"/>
        <end position="130"/>
    </location>
</feature>
<keyword evidence="2 3" id="KW-0040">ANK repeat</keyword>
<protein>
    <submittedName>
        <fullName evidence="6">Ankyrin</fullName>
    </submittedName>
</protein>
<dbReference type="PROSITE" id="PS50088">
    <property type="entry name" value="ANK_REPEAT"/>
    <property type="match status" value="3"/>
</dbReference>
<accession>A0A4P9YIC3</accession>
<sequence>MKFGKNIQQNTEAGWLPYYMSYKVLKKIIKSVRGRQAHEDMKVLFFSRVEKELEKVSAFYLTKESEFKVRLATLIEKTKVVQRNLMTSSKSSITILKQAFIQYQKDLSKLQILKKYDKQTRNNTKELFLSTQYSLQPFFNQKTMISLSDTATTYSLEIDSMMASLNKNNPISIQYDHADLVENAYSNLEASICANDYLSLEKQLSVFSQISSDVHLIISLLNFSFSKESRKCSELIFTFYSKLLKGATDDINGRSVVHEACILKSVDYLNLCLSHEIPLDTPDFYGRQPLHYACIASFVDGIKILISNNVPLTHVDHDGNTPFIYCVVNGNLDSTKPFMSCHCVCDELSKLCGTHRPLDIACENGHTEIVQEILKTNPTITADDIGFFPLHIASREGHVEICKLLIDYGHPIDVVDKYHSWTPLFHAVGEGHFDCVKYLVENNCQVNIKDENGWDCFTHALFKGHLAIAELLDSNRIKLEEFEPSKFPFYTIFSSKSLVENSPVMDKMGNIEVPDLLLPPPMISPRIYGHQCLQDEYQVSVSLGNFNAALRSTGLELLQENEWSSLKLCISISSQSNFSYNCILPLKDESQVFSFRVKSLKSIFIQFDLYSMFGTKILARGSFLVPENFSSVFDSCPLYDPRLQLLGVINYHAIVVCPLTVNPENSSRIASYWKSHTPIDDSSHSFVTETSLEGSKLISIPVSFTKDAEPWIHISEDGKTKKLSYASSSEVEKTVTQTKLDKINDQSDIFKLLSSGEHFIKLEEFLKFIQNSLADKLLECIYNIPGSPTILLSSFNPDMCVFLNLKQPHFPVLFATYGGLLCRQDRRCCSIENALRFAKSNHFLGILACSEKIVQSYFCYYRSQANIF</sequence>
<evidence type="ECO:0000313" key="6">
    <source>
        <dbReference type="EMBL" id="RKP19088.1"/>
    </source>
</evidence>
<reference evidence="7" key="1">
    <citation type="journal article" date="2018" name="Nat. Microbiol.">
        <title>Leveraging single-cell genomics to expand the fungal tree of life.</title>
        <authorList>
            <person name="Ahrendt S.R."/>
            <person name="Quandt C.A."/>
            <person name="Ciobanu D."/>
            <person name="Clum A."/>
            <person name="Salamov A."/>
            <person name="Andreopoulos B."/>
            <person name="Cheng J.F."/>
            <person name="Woyke T."/>
            <person name="Pelin A."/>
            <person name="Henrissat B."/>
            <person name="Reynolds N.K."/>
            <person name="Benny G.L."/>
            <person name="Smith M.E."/>
            <person name="James T.Y."/>
            <person name="Grigoriev I.V."/>
        </authorList>
    </citation>
    <scope>NUCLEOTIDE SEQUENCE [LARGE SCALE GENOMIC DNA]</scope>
    <source>
        <strain evidence="7">CSF55</strain>
    </source>
</reference>
<dbReference type="Pfam" id="PF25329">
    <property type="entry name" value="C2_GDE1"/>
    <property type="match status" value="1"/>
</dbReference>
<evidence type="ECO:0000256" key="1">
    <source>
        <dbReference type="ARBA" id="ARBA00022737"/>
    </source>
</evidence>
<dbReference type="PROSITE" id="PS51704">
    <property type="entry name" value="GP_PDE"/>
    <property type="match status" value="1"/>
</dbReference>
<dbReference type="Pfam" id="PF12796">
    <property type="entry name" value="Ank_2"/>
    <property type="match status" value="2"/>
</dbReference>
<evidence type="ECO:0000259" key="4">
    <source>
        <dbReference type="PROSITE" id="PS51382"/>
    </source>
</evidence>
<feature type="repeat" description="ANK" evidence="3">
    <location>
        <begin position="285"/>
        <end position="317"/>
    </location>
</feature>
<dbReference type="GO" id="GO:0006629">
    <property type="term" value="P:lipid metabolic process"/>
    <property type="evidence" value="ECO:0007669"/>
    <property type="project" value="InterPro"/>
</dbReference>
<dbReference type="InterPro" id="IPR004331">
    <property type="entry name" value="SPX_dom"/>
</dbReference>
<dbReference type="Proteomes" id="UP000281549">
    <property type="component" value="Unassembled WGS sequence"/>
</dbReference>
<dbReference type="AlphaFoldDB" id="A0A4P9YIC3"/>
<evidence type="ECO:0000256" key="3">
    <source>
        <dbReference type="PROSITE-ProRule" id="PRU00023"/>
    </source>
</evidence>
<gene>
    <name evidence="6" type="ORF">ROZALSC1DRAFT_29283</name>
</gene>
<proteinExistence type="predicted"/>
<feature type="domain" description="GP-PDE" evidence="5">
    <location>
        <begin position="666"/>
        <end position="868"/>
    </location>
</feature>
<dbReference type="EMBL" id="ML005299">
    <property type="protein sequence ID" value="RKP19088.1"/>
    <property type="molecule type" value="Genomic_DNA"/>
</dbReference>
<dbReference type="PROSITE" id="PS51382">
    <property type="entry name" value="SPX"/>
    <property type="match status" value="1"/>
</dbReference>
<evidence type="ECO:0000313" key="7">
    <source>
        <dbReference type="Proteomes" id="UP000281549"/>
    </source>
</evidence>
<evidence type="ECO:0000259" key="5">
    <source>
        <dbReference type="PROSITE" id="PS51704"/>
    </source>
</evidence>
<evidence type="ECO:0000256" key="2">
    <source>
        <dbReference type="ARBA" id="ARBA00023043"/>
    </source>
</evidence>
<dbReference type="PANTHER" id="PTHR24198">
    <property type="entry name" value="ANKYRIN REPEAT AND PROTEIN KINASE DOMAIN-CONTAINING PROTEIN"/>
    <property type="match status" value="1"/>
</dbReference>
<organism evidence="6 7">
    <name type="scientific">Rozella allomycis (strain CSF55)</name>
    <dbReference type="NCBI Taxonomy" id="988480"/>
    <lineage>
        <taxon>Eukaryota</taxon>
        <taxon>Fungi</taxon>
        <taxon>Fungi incertae sedis</taxon>
        <taxon>Cryptomycota</taxon>
        <taxon>Cryptomycota incertae sedis</taxon>
        <taxon>Rozella</taxon>
    </lineage>
</organism>
<feature type="repeat" description="ANK" evidence="3">
    <location>
        <begin position="385"/>
        <end position="417"/>
    </location>
</feature>
<dbReference type="SUPFAM" id="SSF48403">
    <property type="entry name" value="Ankyrin repeat"/>
    <property type="match status" value="1"/>
</dbReference>
<dbReference type="Gene3D" id="1.25.40.20">
    <property type="entry name" value="Ankyrin repeat-containing domain"/>
    <property type="match status" value="1"/>
</dbReference>
<dbReference type="InterPro" id="IPR036770">
    <property type="entry name" value="Ankyrin_rpt-contain_sf"/>
</dbReference>
<dbReference type="PANTHER" id="PTHR24198:SF165">
    <property type="entry name" value="ANKYRIN REPEAT-CONTAINING PROTEIN-RELATED"/>
    <property type="match status" value="1"/>
</dbReference>
<dbReference type="PROSITE" id="PS50297">
    <property type="entry name" value="ANK_REP_REGION"/>
    <property type="match status" value="2"/>
</dbReference>
<name>A0A4P9YIC3_ROZAC</name>
<dbReference type="InterPro" id="IPR002110">
    <property type="entry name" value="Ankyrin_rpt"/>
</dbReference>
<dbReference type="InterPro" id="IPR030395">
    <property type="entry name" value="GP_PDE_dom"/>
</dbReference>
<feature type="repeat" description="ANK" evidence="3">
    <location>
        <begin position="419"/>
        <end position="451"/>
    </location>
</feature>
<dbReference type="SMART" id="SM00248">
    <property type="entry name" value="ANK"/>
    <property type="match status" value="7"/>
</dbReference>
<dbReference type="InterPro" id="IPR057506">
    <property type="entry name" value="C2_GPCPD1"/>
</dbReference>
<dbReference type="GO" id="GO:0008081">
    <property type="term" value="F:phosphoric diester hydrolase activity"/>
    <property type="evidence" value="ECO:0007669"/>
    <property type="project" value="InterPro"/>
</dbReference>